<proteinExistence type="predicted"/>
<organism evidence="2 3">
    <name type="scientific">Arsukibacterium tuosuense</name>
    <dbReference type="NCBI Taxonomy" id="1323745"/>
    <lineage>
        <taxon>Bacteria</taxon>
        <taxon>Pseudomonadati</taxon>
        <taxon>Pseudomonadota</taxon>
        <taxon>Gammaproteobacteria</taxon>
        <taxon>Chromatiales</taxon>
        <taxon>Chromatiaceae</taxon>
        <taxon>Arsukibacterium</taxon>
    </lineage>
</organism>
<feature type="transmembrane region" description="Helical" evidence="1">
    <location>
        <begin position="12"/>
        <end position="33"/>
    </location>
</feature>
<dbReference type="Gene3D" id="3.30.700.10">
    <property type="entry name" value="Glycoprotein, Type 4 Pilin"/>
    <property type="match status" value="1"/>
</dbReference>
<dbReference type="Pfam" id="PF07963">
    <property type="entry name" value="N_methyl"/>
    <property type="match status" value="1"/>
</dbReference>
<evidence type="ECO:0000256" key="1">
    <source>
        <dbReference type="SAM" id="Phobius"/>
    </source>
</evidence>
<sequence length="169" mass="17471">MTKKLNNGFTLIELIIVIVILGVLAVVSAPRFINLSSDSNEAVLEGLGGAMLDAANLVYAKAIIQNVQADATANVDLDGDGADDIATVFGYPSGNRTTGVSNALELGDDWAYSDIFPGVALHVTSASLAGFSGVTNNNIPITRTACFLTYRPPGSAGLEPTITYTTSGC</sequence>
<gene>
    <name evidence="2" type="ORF">SAMN06297280_0751</name>
</gene>
<keyword evidence="1" id="KW-1133">Transmembrane helix</keyword>
<dbReference type="InterPro" id="IPR012902">
    <property type="entry name" value="N_methyl_site"/>
</dbReference>
<evidence type="ECO:0000313" key="3">
    <source>
        <dbReference type="Proteomes" id="UP000219353"/>
    </source>
</evidence>
<dbReference type="AlphaFoldDB" id="A0A285I9A7"/>
<dbReference type="NCBIfam" id="TIGR02532">
    <property type="entry name" value="IV_pilin_GFxxxE"/>
    <property type="match status" value="1"/>
</dbReference>
<dbReference type="EMBL" id="OBEB01000001">
    <property type="protein sequence ID" value="SNY44562.1"/>
    <property type="molecule type" value="Genomic_DNA"/>
</dbReference>
<dbReference type="RefSeq" id="WP_097109982.1">
    <property type="nucleotide sequence ID" value="NZ_OBEB01000001.1"/>
</dbReference>
<evidence type="ECO:0000313" key="2">
    <source>
        <dbReference type="EMBL" id="SNY44562.1"/>
    </source>
</evidence>
<keyword evidence="1" id="KW-0472">Membrane</keyword>
<reference evidence="3" key="1">
    <citation type="submission" date="2017-09" db="EMBL/GenBank/DDBJ databases">
        <authorList>
            <person name="Varghese N."/>
            <person name="Submissions S."/>
        </authorList>
    </citation>
    <scope>NUCLEOTIDE SEQUENCE [LARGE SCALE GENOMIC DNA]</scope>
    <source>
        <strain evidence="3">CGMCC 1.12461</strain>
    </source>
</reference>
<accession>A0A285I9A7</accession>
<keyword evidence="3" id="KW-1185">Reference proteome</keyword>
<keyword evidence="1" id="KW-0812">Transmembrane</keyword>
<dbReference type="InterPro" id="IPR045584">
    <property type="entry name" value="Pilin-like"/>
</dbReference>
<dbReference type="Proteomes" id="UP000219353">
    <property type="component" value="Unassembled WGS sequence"/>
</dbReference>
<name>A0A285I9A7_9GAMM</name>
<protein>
    <submittedName>
        <fullName evidence="2">MSHA pilin protein MshA</fullName>
    </submittedName>
</protein>
<dbReference type="SUPFAM" id="SSF54523">
    <property type="entry name" value="Pili subunits"/>
    <property type="match status" value="1"/>
</dbReference>
<dbReference type="OrthoDB" id="6227380at2"/>